<keyword evidence="4" id="KW-0175">Coiled coil</keyword>
<name>A0A896WAX9_MELAB</name>
<proteinExistence type="inferred from homology"/>
<feature type="compositionally biased region" description="Low complexity" evidence="7">
    <location>
        <begin position="205"/>
        <end position="215"/>
    </location>
</feature>
<evidence type="ECO:0000259" key="8">
    <source>
        <dbReference type="PROSITE" id="PS51294"/>
    </source>
</evidence>
<accession>A0A896WAX9</accession>
<dbReference type="AlphaFoldDB" id="A0A896WAX9"/>
<dbReference type="Pfam" id="PF14379">
    <property type="entry name" value="Myb_CC_LHEQLE"/>
    <property type="match status" value="1"/>
</dbReference>
<dbReference type="GO" id="GO:0003677">
    <property type="term" value="F:DNA binding"/>
    <property type="evidence" value="ECO:0007669"/>
    <property type="project" value="InterPro"/>
</dbReference>
<dbReference type="InterPro" id="IPR001005">
    <property type="entry name" value="SANT/Myb"/>
</dbReference>
<feature type="region of interest" description="Disordered" evidence="7">
    <location>
        <begin position="1"/>
        <end position="38"/>
    </location>
</feature>
<feature type="compositionally biased region" description="Polar residues" evidence="7">
    <location>
        <begin position="399"/>
        <end position="409"/>
    </location>
</feature>
<feature type="region of interest" description="Disordered" evidence="7">
    <location>
        <begin position="349"/>
        <end position="439"/>
    </location>
</feature>
<organism evidence="9">
    <name type="scientific">Melilotus albus</name>
    <name type="common">White sweet clover</name>
    <name type="synonym">Melilotus officinalis subsp. albus</name>
    <dbReference type="NCBI Taxonomy" id="47082"/>
    <lineage>
        <taxon>Eukaryota</taxon>
        <taxon>Viridiplantae</taxon>
        <taxon>Streptophyta</taxon>
        <taxon>Embryophyta</taxon>
        <taxon>Tracheophyta</taxon>
        <taxon>Spermatophyta</taxon>
        <taxon>Magnoliopsida</taxon>
        <taxon>eudicotyledons</taxon>
        <taxon>Gunneridae</taxon>
        <taxon>Pentapetalae</taxon>
        <taxon>rosids</taxon>
        <taxon>fabids</taxon>
        <taxon>Fabales</taxon>
        <taxon>Fabaceae</taxon>
        <taxon>Papilionoideae</taxon>
        <taxon>50 kb inversion clade</taxon>
        <taxon>NPAAA clade</taxon>
        <taxon>Hologalegina</taxon>
        <taxon>IRL clade</taxon>
        <taxon>Trifolieae</taxon>
        <taxon>Melilotus</taxon>
    </lineage>
</organism>
<evidence type="ECO:0000256" key="7">
    <source>
        <dbReference type="SAM" id="MobiDB-lite"/>
    </source>
</evidence>
<dbReference type="GO" id="GO:0005634">
    <property type="term" value="C:nucleus"/>
    <property type="evidence" value="ECO:0007669"/>
    <property type="project" value="UniProtKB-SubCell"/>
</dbReference>
<dbReference type="InterPro" id="IPR025756">
    <property type="entry name" value="Myb_CC_LHEQLE"/>
</dbReference>
<feature type="region of interest" description="Disordered" evidence="7">
    <location>
        <begin position="272"/>
        <end position="295"/>
    </location>
</feature>
<dbReference type="PANTHER" id="PTHR31499">
    <property type="entry name" value="MYB FAMILY TRANSCRIPTION FACTOR PHL11"/>
    <property type="match status" value="1"/>
</dbReference>
<dbReference type="PANTHER" id="PTHR31499:SF80">
    <property type="entry name" value="HTH MYB-TYPE DOMAIN-CONTAINING PROTEIN"/>
    <property type="match status" value="1"/>
</dbReference>
<feature type="compositionally biased region" description="Basic and acidic residues" evidence="7">
    <location>
        <begin position="275"/>
        <end position="295"/>
    </location>
</feature>
<dbReference type="Pfam" id="PF00249">
    <property type="entry name" value="Myb_DNA-binding"/>
    <property type="match status" value="1"/>
</dbReference>
<protein>
    <submittedName>
        <fullName evidence="9">MYB family transcription factor</fullName>
    </submittedName>
</protein>
<dbReference type="EMBL" id="MW302445">
    <property type="protein sequence ID" value="QSD99599.1"/>
    <property type="molecule type" value="Genomic_DNA"/>
</dbReference>
<reference evidence="9" key="1">
    <citation type="journal article" name="Plants (Basel)">
        <title>NAC and MYB Families and Lignin Biosynthesis-Related Members Identification and Expression Analysis in Melilotus albus.</title>
        <authorList>
            <person name="Chen L."/>
            <person name="Wu F."/>
            <person name="Zhang J."/>
        </authorList>
    </citation>
    <scope>NUCLEOTIDE SEQUENCE</scope>
</reference>
<dbReference type="FunFam" id="1.10.10.60:FF:000002">
    <property type="entry name" value="Myb family transcription factor"/>
    <property type="match status" value="1"/>
</dbReference>
<dbReference type="InterPro" id="IPR006447">
    <property type="entry name" value="Myb_dom_plants"/>
</dbReference>
<evidence type="ECO:0000256" key="4">
    <source>
        <dbReference type="ARBA" id="ARBA00023054"/>
    </source>
</evidence>
<feature type="domain" description="HTH myb-type" evidence="8">
    <location>
        <begin position="215"/>
        <end position="275"/>
    </location>
</feature>
<feature type="region of interest" description="Disordered" evidence="7">
    <location>
        <begin position="188"/>
        <end position="220"/>
    </location>
</feature>
<evidence type="ECO:0000256" key="3">
    <source>
        <dbReference type="ARBA" id="ARBA00023015"/>
    </source>
</evidence>
<dbReference type="GO" id="GO:0003700">
    <property type="term" value="F:DNA-binding transcription factor activity"/>
    <property type="evidence" value="ECO:0007669"/>
    <property type="project" value="InterPro"/>
</dbReference>
<dbReference type="InterPro" id="IPR009057">
    <property type="entry name" value="Homeodomain-like_sf"/>
</dbReference>
<dbReference type="NCBIfam" id="TIGR01557">
    <property type="entry name" value="myb_SHAQKYF"/>
    <property type="match status" value="1"/>
</dbReference>
<evidence type="ECO:0000256" key="1">
    <source>
        <dbReference type="ARBA" id="ARBA00004123"/>
    </source>
</evidence>
<keyword evidence="3" id="KW-0805">Transcription regulation</keyword>
<dbReference type="InterPro" id="IPR017930">
    <property type="entry name" value="Myb_dom"/>
</dbReference>
<gene>
    <name evidence="9" type="primary">EVM0039962.1</name>
</gene>
<evidence type="ECO:0000256" key="6">
    <source>
        <dbReference type="ARBA" id="ARBA00023242"/>
    </source>
</evidence>
<feature type="compositionally biased region" description="Low complexity" evidence="7">
    <location>
        <begin position="1"/>
        <end position="12"/>
    </location>
</feature>
<feature type="compositionally biased region" description="Polar residues" evidence="7">
    <location>
        <begin position="188"/>
        <end position="203"/>
    </location>
</feature>
<keyword evidence="5" id="KW-0804">Transcription</keyword>
<evidence type="ECO:0000313" key="9">
    <source>
        <dbReference type="EMBL" id="QSD99599.1"/>
    </source>
</evidence>
<dbReference type="InterPro" id="IPR046955">
    <property type="entry name" value="PHR1-like"/>
</dbReference>
<comment type="similarity">
    <text evidence="2">Belongs to the MYB-CC family.</text>
</comment>
<feature type="compositionally biased region" description="Polar residues" evidence="7">
    <location>
        <begin position="370"/>
        <end position="380"/>
    </location>
</feature>
<comment type="subcellular location">
    <subcellularLocation>
        <location evidence="1">Nucleus</location>
    </subcellularLocation>
</comment>
<evidence type="ECO:0000256" key="5">
    <source>
        <dbReference type="ARBA" id="ARBA00023163"/>
    </source>
</evidence>
<sequence>MPSSSSPALPSLMESNYMKPPDSFHRSPVRGLTANPASLQATSSYPIRSVRPVFSTNAECPGGIPFPPISQHDKQYQESPFASQTLGDNVSSEIHSATFTSHLQENDDISWGPDPLQDILAFPEIFSVQHDQVENSACYMNEDNVKKSDFGEWVEQLMTSDDSVNPNWSQLLGDDNVAEPTQKAMQVSQKQHTPSGKVNTLCNPASASASASTASQTKPRMRWSPELHEAFVEAVNQLGGSEKATPKGVLNLMNVEGLTIYHVKSHLQKYRTARYKPESPEETSEKKMSSIEEMKSLDLKTSKGITEALRLQMELQKRLHEQLEIQRKLQIQIENQGKHLEMMFEKQKQIGDNKGPSPSNAPSAAVLDTLPSSPVDNSKTSNDERDKSGCNADIPNIPGESSQDASRNQMADEAEVTNEHERVDDQFSAVPPTKRAKIQ</sequence>
<dbReference type="PROSITE" id="PS51294">
    <property type="entry name" value="HTH_MYB"/>
    <property type="match status" value="1"/>
</dbReference>
<dbReference type="Gene3D" id="1.10.10.60">
    <property type="entry name" value="Homeodomain-like"/>
    <property type="match status" value="1"/>
</dbReference>
<dbReference type="SUPFAM" id="SSF46689">
    <property type="entry name" value="Homeodomain-like"/>
    <property type="match status" value="1"/>
</dbReference>
<evidence type="ECO:0000256" key="2">
    <source>
        <dbReference type="ARBA" id="ARBA00006783"/>
    </source>
</evidence>
<keyword evidence="6" id="KW-0539">Nucleus</keyword>